<organism evidence="2 3">
    <name type="scientific">Exophiala dermatitidis</name>
    <name type="common">Black yeast-like fungus</name>
    <name type="synonym">Wangiella dermatitidis</name>
    <dbReference type="NCBI Taxonomy" id="5970"/>
    <lineage>
        <taxon>Eukaryota</taxon>
        <taxon>Fungi</taxon>
        <taxon>Dikarya</taxon>
        <taxon>Ascomycota</taxon>
        <taxon>Pezizomycotina</taxon>
        <taxon>Eurotiomycetes</taxon>
        <taxon>Chaetothyriomycetidae</taxon>
        <taxon>Chaetothyriales</taxon>
        <taxon>Herpotrichiellaceae</taxon>
        <taxon>Exophiala</taxon>
    </lineage>
</organism>
<dbReference type="SUPFAM" id="SSF56112">
    <property type="entry name" value="Protein kinase-like (PK-like)"/>
    <property type="match status" value="1"/>
</dbReference>
<gene>
    <name evidence="2" type="ORF">HRR80_005533</name>
</gene>
<protein>
    <recommendedName>
        <fullName evidence="1">ABC1 atypical kinase-like domain-containing protein</fullName>
    </recommendedName>
</protein>
<dbReference type="InterPro" id="IPR011009">
    <property type="entry name" value="Kinase-like_dom_sf"/>
</dbReference>
<dbReference type="EMBL" id="JAJGCB010000010">
    <property type="protein sequence ID" value="KAJ8990758.1"/>
    <property type="molecule type" value="Genomic_DNA"/>
</dbReference>
<evidence type="ECO:0000259" key="1">
    <source>
        <dbReference type="Pfam" id="PF03109"/>
    </source>
</evidence>
<dbReference type="AlphaFoldDB" id="A0AAN6ET40"/>
<feature type="domain" description="ABC1 atypical kinase-like" evidence="1">
    <location>
        <begin position="167"/>
        <end position="418"/>
    </location>
</feature>
<dbReference type="PANTHER" id="PTHR43173">
    <property type="entry name" value="ABC1 FAMILY PROTEIN"/>
    <property type="match status" value="1"/>
</dbReference>
<dbReference type="GO" id="GO:0005743">
    <property type="term" value="C:mitochondrial inner membrane"/>
    <property type="evidence" value="ECO:0007669"/>
    <property type="project" value="TreeGrafter"/>
</dbReference>
<sequence length="577" mass="66541">MRLDPSAFRRGGATTTWTCARCKNSQTQTYPHNPRRDFSSQRRPIKVVRPRPRPRKTVIWAAAGGGLGASLLFFGDDIRHGWLAAERTGRVVTTLAVCINDYRVTLKQQLDDPEQESAILKACHKRCAERTLKVLEKNGSIFIKLGQHLSSMGYLLPTEWTETFVPLQDKCPVSSFESVEEMFLRDTGHRIEDEFDEFSKEPIGAASLAQVHIARLKNSDQKVAVKVQHPSLEEWVPLDLALTRFTFRTLKRAFPEYDMEWLSNEMDFSLPQELDFSLEGANAMRAKEFFNQNTNLPVIIPNVISAHRRILVMDYVTGARVDNWAYFDQHNISRDEVSAALARIFNAMIFQDNAPLHCDPHGGNLAIRHNPKRRYPYNFDVILYDHGLYRVPDKKLRQDYAKLWLAVINADEAQMRKYAYELAGINDEQFPLFASAITGRDYRVLTSKKVATSTRDAHEKEAINEVFGEDLLQQLVQLLGHVPRIILLILKTNDLTRSLDESLGSKQPMRPMLILARYASLAVWQEEKEKILQQGGLLYPRNVWMLFRAWLSHMKIEFKLFSYERYLSLRRHLGFDN</sequence>
<dbReference type="Proteomes" id="UP001161757">
    <property type="component" value="Unassembled WGS sequence"/>
</dbReference>
<proteinExistence type="predicted"/>
<dbReference type="InterPro" id="IPR051130">
    <property type="entry name" value="Mito_struct-func_regulator"/>
</dbReference>
<evidence type="ECO:0000313" key="2">
    <source>
        <dbReference type="EMBL" id="KAJ8990758.1"/>
    </source>
</evidence>
<accession>A0AAN6ET40</accession>
<name>A0AAN6ET40_EXODE</name>
<dbReference type="GO" id="GO:0007005">
    <property type="term" value="P:mitochondrion organization"/>
    <property type="evidence" value="ECO:0007669"/>
    <property type="project" value="TreeGrafter"/>
</dbReference>
<dbReference type="InterPro" id="IPR004147">
    <property type="entry name" value="ABC1_dom"/>
</dbReference>
<dbReference type="Pfam" id="PF03109">
    <property type="entry name" value="ABC1"/>
    <property type="match status" value="1"/>
</dbReference>
<evidence type="ECO:0000313" key="3">
    <source>
        <dbReference type="Proteomes" id="UP001161757"/>
    </source>
</evidence>
<dbReference type="PANTHER" id="PTHR43173:SF19">
    <property type="entry name" value="AARF DOMAIN-CONTAINING PROTEIN KINASE 1"/>
    <property type="match status" value="1"/>
</dbReference>
<comment type="caution">
    <text evidence="2">The sequence shown here is derived from an EMBL/GenBank/DDBJ whole genome shotgun (WGS) entry which is preliminary data.</text>
</comment>
<dbReference type="GO" id="GO:0055088">
    <property type="term" value="P:lipid homeostasis"/>
    <property type="evidence" value="ECO:0007669"/>
    <property type="project" value="TreeGrafter"/>
</dbReference>
<reference evidence="2" key="1">
    <citation type="submission" date="2023-01" db="EMBL/GenBank/DDBJ databases">
        <title>Exophiala dermititidis isolated from Cystic Fibrosis Patient.</title>
        <authorList>
            <person name="Kurbessoian T."/>
            <person name="Crocker A."/>
            <person name="Murante D."/>
            <person name="Hogan D.A."/>
            <person name="Stajich J.E."/>
        </authorList>
    </citation>
    <scope>NUCLEOTIDE SEQUENCE</scope>
    <source>
        <strain evidence="2">Ex8</strain>
    </source>
</reference>